<dbReference type="Proteomes" id="UP001224622">
    <property type="component" value="Unassembled WGS sequence"/>
</dbReference>
<sequence>MKREMNLASALHEALKFTDKGRRIKTVDFIHAAAQLGIHMTPAEANYYILHWSGHRYRVIEEGRYQQNTYLMAP</sequence>
<dbReference type="EMBL" id="JAVIGA010000005">
    <property type="protein sequence ID" value="MDQ9126261.1"/>
    <property type="molecule type" value="Genomic_DNA"/>
</dbReference>
<comment type="caution">
    <text evidence="1">The sequence shown here is derived from an EMBL/GenBank/DDBJ whole genome shotgun (WGS) entry which is preliminary data.</text>
</comment>
<name>A0AAJ1Y958_SERFO</name>
<protein>
    <submittedName>
        <fullName evidence="1">Uncharacterized protein</fullName>
    </submittedName>
</protein>
<organism evidence="1 2">
    <name type="scientific">Serratia fonticola</name>
    <dbReference type="NCBI Taxonomy" id="47917"/>
    <lineage>
        <taxon>Bacteria</taxon>
        <taxon>Pseudomonadati</taxon>
        <taxon>Pseudomonadota</taxon>
        <taxon>Gammaproteobacteria</taxon>
        <taxon>Enterobacterales</taxon>
        <taxon>Yersiniaceae</taxon>
        <taxon>Serratia</taxon>
    </lineage>
</organism>
<dbReference type="AlphaFoldDB" id="A0AAJ1Y958"/>
<reference evidence="1" key="1">
    <citation type="submission" date="2023-08" db="EMBL/GenBank/DDBJ databases">
        <title>The Comparative Genomic Analysis of Yersiniaceae from Polar Regions.</title>
        <authorList>
            <person name="Goncharov A."/>
            <person name="Aslanov B."/>
            <person name="Kolodzhieva V."/>
            <person name="Azarov D."/>
            <person name="Mochov A."/>
            <person name="Lebedeva E."/>
        </authorList>
    </citation>
    <scope>NUCLEOTIDE SEQUENCE</scope>
    <source>
        <strain evidence="1">Vf</strain>
    </source>
</reference>
<evidence type="ECO:0000313" key="1">
    <source>
        <dbReference type="EMBL" id="MDQ9126261.1"/>
    </source>
</evidence>
<gene>
    <name evidence="1" type="ORF">RDT67_07455</name>
</gene>
<evidence type="ECO:0000313" key="2">
    <source>
        <dbReference type="Proteomes" id="UP001224622"/>
    </source>
</evidence>
<accession>A0AAJ1Y958</accession>
<dbReference type="RefSeq" id="WP_309047002.1">
    <property type="nucleotide sequence ID" value="NZ_JAVIGA010000005.1"/>
</dbReference>
<proteinExistence type="predicted"/>